<reference evidence="3 4" key="1">
    <citation type="submission" date="2024-08" db="EMBL/GenBank/DDBJ databases">
        <title>Gnathostoma spinigerum genome.</title>
        <authorList>
            <person name="Gonzalez-Bertolin B."/>
            <person name="Monzon S."/>
            <person name="Zaballos A."/>
            <person name="Jimenez P."/>
            <person name="Dekumyoy P."/>
            <person name="Varona S."/>
            <person name="Cuesta I."/>
            <person name="Sumanam S."/>
            <person name="Adisakwattana P."/>
            <person name="Gasser R.B."/>
            <person name="Hernandez-Gonzalez A."/>
            <person name="Young N.D."/>
            <person name="Perteguer M.J."/>
        </authorList>
    </citation>
    <scope>NUCLEOTIDE SEQUENCE [LARGE SCALE GENOMIC DNA]</scope>
    <source>
        <strain evidence="3">AL3</strain>
        <tissue evidence="3">Liver</tissue>
    </source>
</reference>
<sequence>MIVNAMFSAQFSMSNKILLLYMIDIVRYLIFCHLFTVPLVVILCKRRENQDEPVDAPKVENSARLSLKEGVKSEAMSEPLGKTQAKSVKLNRSMSPSTVNDMELSHTQRTQSRRRLQMGMLRNEKMTMKDYTKKKDTAQSFSADVTQVSSLSPEMNQQCGTSANMVWQKKLEDTTMAIDGATALTATGKVEESFKLHPQESNQPRTSQVTSKRGEVLQNEMHNICEPSTTTGQTSVQPDGVTCSAMTCSATESTPDIRESYLLERTQSEKNVSGPGG</sequence>
<accession>A0ABD6E5U3</accession>
<feature type="compositionally biased region" description="Basic and acidic residues" evidence="1">
    <location>
        <begin position="255"/>
        <end position="268"/>
    </location>
</feature>
<keyword evidence="2" id="KW-0812">Transmembrane</keyword>
<keyword evidence="2" id="KW-1133">Transmembrane helix</keyword>
<feature type="region of interest" description="Disordered" evidence="1">
    <location>
        <begin position="70"/>
        <end position="112"/>
    </location>
</feature>
<protein>
    <submittedName>
        <fullName evidence="3">Uncharacterized protein</fullName>
    </submittedName>
</protein>
<proteinExistence type="predicted"/>
<dbReference type="EMBL" id="JBGFUD010000041">
    <property type="protein sequence ID" value="MFH4973464.1"/>
    <property type="molecule type" value="Genomic_DNA"/>
</dbReference>
<gene>
    <name evidence="3" type="ORF">AB6A40_000173</name>
</gene>
<feature type="compositionally biased region" description="Polar residues" evidence="1">
    <location>
        <begin position="84"/>
        <end position="110"/>
    </location>
</feature>
<keyword evidence="4" id="KW-1185">Reference proteome</keyword>
<feature type="region of interest" description="Disordered" evidence="1">
    <location>
        <begin position="248"/>
        <end position="277"/>
    </location>
</feature>
<evidence type="ECO:0000256" key="1">
    <source>
        <dbReference type="SAM" id="MobiDB-lite"/>
    </source>
</evidence>
<feature type="transmembrane region" description="Helical" evidence="2">
    <location>
        <begin position="20"/>
        <end position="43"/>
    </location>
</feature>
<name>A0ABD6E5U3_9BILA</name>
<keyword evidence="2" id="KW-0472">Membrane</keyword>
<comment type="caution">
    <text evidence="3">The sequence shown here is derived from an EMBL/GenBank/DDBJ whole genome shotgun (WGS) entry which is preliminary data.</text>
</comment>
<evidence type="ECO:0000313" key="4">
    <source>
        <dbReference type="Proteomes" id="UP001608902"/>
    </source>
</evidence>
<evidence type="ECO:0000313" key="3">
    <source>
        <dbReference type="EMBL" id="MFH4973464.1"/>
    </source>
</evidence>
<evidence type="ECO:0000256" key="2">
    <source>
        <dbReference type="SAM" id="Phobius"/>
    </source>
</evidence>
<dbReference type="AlphaFoldDB" id="A0ABD6E5U3"/>
<dbReference type="Proteomes" id="UP001608902">
    <property type="component" value="Unassembled WGS sequence"/>
</dbReference>
<organism evidence="3 4">
    <name type="scientific">Gnathostoma spinigerum</name>
    <dbReference type="NCBI Taxonomy" id="75299"/>
    <lineage>
        <taxon>Eukaryota</taxon>
        <taxon>Metazoa</taxon>
        <taxon>Ecdysozoa</taxon>
        <taxon>Nematoda</taxon>
        <taxon>Chromadorea</taxon>
        <taxon>Rhabditida</taxon>
        <taxon>Spirurina</taxon>
        <taxon>Gnathostomatomorpha</taxon>
        <taxon>Gnathostomatoidea</taxon>
        <taxon>Gnathostomatidae</taxon>
        <taxon>Gnathostoma</taxon>
    </lineage>
</organism>